<sequence length="90" mass="10563">MEWMSGYLLAVTFLGWLLMGLDKWKARQHTWRIKENTLFLVALLGGAAGCLIGMYMFRHKTRHTRFVWGMPLILAGEIFLLLYYGRRLLV</sequence>
<evidence type="ECO:0008006" key="4">
    <source>
        <dbReference type="Google" id="ProtNLM"/>
    </source>
</evidence>
<feature type="transmembrane region" description="Helical" evidence="1">
    <location>
        <begin position="36"/>
        <end position="57"/>
    </location>
</feature>
<keyword evidence="1" id="KW-1133">Transmembrane helix</keyword>
<protein>
    <recommendedName>
        <fullName evidence="4">DUF1294 domain-containing protein</fullName>
    </recommendedName>
</protein>
<comment type="caution">
    <text evidence="2">The sequence shown here is derived from an EMBL/GenBank/DDBJ whole genome shotgun (WGS) entry which is preliminary data.</text>
</comment>
<feature type="transmembrane region" description="Helical" evidence="1">
    <location>
        <begin position="6"/>
        <end position="24"/>
    </location>
</feature>
<keyword evidence="3" id="KW-1185">Reference proteome</keyword>
<evidence type="ECO:0000256" key="1">
    <source>
        <dbReference type="SAM" id="Phobius"/>
    </source>
</evidence>
<gene>
    <name evidence="2" type="ORF">ADA01nite_38770</name>
</gene>
<dbReference type="PIRSF" id="PIRSF002599">
    <property type="entry name" value="Cold_shock_A"/>
    <property type="match status" value="1"/>
</dbReference>
<name>A0A511VBW7_9BACL</name>
<dbReference type="Proteomes" id="UP000321157">
    <property type="component" value="Unassembled WGS sequence"/>
</dbReference>
<dbReference type="AlphaFoldDB" id="A0A511VBW7"/>
<feature type="transmembrane region" description="Helical" evidence="1">
    <location>
        <begin position="63"/>
        <end position="84"/>
    </location>
</feature>
<keyword evidence="1" id="KW-0472">Membrane</keyword>
<accession>A0A511VBW7</accession>
<organism evidence="2 3">
    <name type="scientific">Aneurinibacillus danicus</name>
    <dbReference type="NCBI Taxonomy" id="267746"/>
    <lineage>
        <taxon>Bacteria</taxon>
        <taxon>Bacillati</taxon>
        <taxon>Bacillota</taxon>
        <taxon>Bacilli</taxon>
        <taxon>Bacillales</taxon>
        <taxon>Paenibacillaceae</taxon>
        <taxon>Aneurinibacillus group</taxon>
        <taxon>Aneurinibacillus</taxon>
    </lineage>
</organism>
<dbReference type="Pfam" id="PF06961">
    <property type="entry name" value="DUF1294"/>
    <property type="match status" value="1"/>
</dbReference>
<evidence type="ECO:0000313" key="3">
    <source>
        <dbReference type="Proteomes" id="UP000321157"/>
    </source>
</evidence>
<proteinExistence type="predicted"/>
<reference evidence="2 3" key="1">
    <citation type="submission" date="2019-07" db="EMBL/GenBank/DDBJ databases">
        <title>Whole genome shotgun sequence of Aneurinibacillus danicus NBRC 102444.</title>
        <authorList>
            <person name="Hosoyama A."/>
            <person name="Uohara A."/>
            <person name="Ohji S."/>
            <person name="Ichikawa N."/>
        </authorList>
    </citation>
    <scope>NUCLEOTIDE SEQUENCE [LARGE SCALE GENOMIC DNA]</scope>
    <source>
        <strain evidence="2 3">NBRC 102444</strain>
    </source>
</reference>
<dbReference type="InterPro" id="IPR010718">
    <property type="entry name" value="DUF1294"/>
</dbReference>
<dbReference type="EMBL" id="BJXX01000185">
    <property type="protein sequence ID" value="GEN36417.1"/>
    <property type="molecule type" value="Genomic_DNA"/>
</dbReference>
<keyword evidence="1" id="KW-0812">Transmembrane</keyword>
<dbReference type="InterPro" id="IPR012156">
    <property type="entry name" value="Cold_shock_CspA"/>
</dbReference>
<dbReference type="GO" id="GO:0003676">
    <property type="term" value="F:nucleic acid binding"/>
    <property type="evidence" value="ECO:0007669"/>
    <property type="project" value="InterPro"/>
</dbReference>
<evidence type="ECO:0000313" key="2">
    <source>
        <dbReference type="EMBL" id="GEN36417.1"/>
    </source>
</evidence>